<feature type="non-terminal residue" evidence="2">
    <location>
        <position position="1"/>
    </location>
</feature>
<keyword evidence="3" id="KW-1185">Reference proteome</keyword>
<organism evidence="2 3">
    <name type="scientific">Trichostrongylus colubriformis</name>
    <name type="common">Black scour worm</name>
    <dbReference type="NCBI Taxonomy" id="6319"/>
    <lineage>
        <taxon>Eukaryota</taxon>
        <taxon>Metazoa</taxon>
        <taxon>Ecdysozoa</taxon>
        <taxon>Nematoda</taxon>
        <taxon>Chromadorea</taxon>
        <taxon>Rhabditida</taxon>
        <taxon>Rhabditina</taxon>
        <taxon>Rhabditomorpha</taxon>
        <taxon>Strongyloidea</taxon>
        <taxon>Trichostrongylidae</taxon>
        <taxon>Trichostrongylus</taxon>
    </lineage>
</organism>
<dbReference type="Proteomes" id="UP001331761">
    <property type="component" value="Unassembled WGS sequence"/>
</dbReference>
<protein>
    <recommendedName>
        <fullName evidence="1">SXP/RAL-2 family protein Ani s 5-like cation-binding domain-containing protein</fullName>
    </recommendedName>
</protein>
<dbReference type="AlphaFoldDB" id="A0AAN8FCL7"/>
<dbReference type="InterPro" id="IPR003677">
    <property type="entry name" value="ANIS5_cation-bd"/>
</dbReference>
<name>A0AAN8FCL7_TRICO</name>
<reference evidence="2 3" key="1">
    <citation type="submission" date="2019-10" db="EMBL/GenBank/DDBJ databases">
        <title>Assembly and Annotation for the nematode Trichostrongylus colubriformis.</title>
        <authorList>
            <person name="Martin J."/>
        </authorList>
    </citation>
    <scope>NUCLEOTIDE SEQUENCE [LARGE SCALE GENOMIC DNA]</scope>
    <source>
        <strain evidence="2">G859</strain>
        <tissue evidence="2">Whole worm</tissue>
    </source>
</reference>
<sequence length="63" mass="7457">EVINWLPVAFEEFSKVVENKNLTLNEIQQQVKEFMVSDREIFRTLKFIFEQCTPRDSPHASAE</sequence>
<proteinExistence type="predicted"/>
<gene>
    <name evidence="2" type="ORF">GCK32_019308</name>
</gene>
<comment type="caution">
    <text evidence="2">The sequence shown here is derived from an EMBL/GenBank/DDBJ whole genome shotgun (WGS) entry which is preliminary data.</text>
</comment>
<dbReference type="Pfam" id="PF02520">
    <property type="entry name" value="ANIS5_cation-bd"/>
    <property type="match status" value="1"/>
</dbReference>
<evidence type="ECO:0000313" key="3">
    <source>
        <dbReference type="Proteomes" id="UP001331761"/>
    </source>
</evidence>
<dbReference type="EMBL" id="WIXE01011478">
    <property type="protein sequence ID" value="KAK5976721.1"/>
    <property type="molecule type" value="Genomic_DNA"/>
</dbReference>
<accession>A0AAN8FCL7</accession>
<evidence type="ECO:0000259" key="1">
    <source>
        <dbReference type="Pfam" id="PF02520"/>
    </source>
</evidence>
<feature type="domain" description="SXP/RAL-2 family protein Ani s 5-like cation-binding" evidence="1">
    <location>
        <begin position="1"/>
        <end position="51"/>
    </location>
</feature>
<evidence type="ECO:0000313" key="2">
    <source>
        <dbReference type="EMBL" id="KAK5976721.1"/>
    </source>
</evidence>